<name>A0A1D8NMU5_YARLL</name>
<evidence type="ECO:0000256" key="2">
    <source>
        <dbReference type="SAM" id="MobiDB-lite"/>
    </source>
</evidence>
<dbReference type="VEuPathDB" id="FungiDB:YALI0_F09878g"/>
<dbReference type="AlphaFoldDB" id="A0A1D8NMU5"/>
<evidence type="ECO:0000313" key="5">
    <source>
        <dbReference type="Proteomes" id="UP000182444"/>
    </source>
</evidence>
<dbReference type="KEGG" id="yli:2908981"/>
<dbReference type="EMBL" id="CP017558">
    <property type="protein sequence ID" value="AOW06928.1"/>
    <property type="molecule type" value="Genomic_DNA"/>
</dbReference>
<organism evidence="3 5">
    <name type="scientific">Yarrowia lipolytica</name>
    <name type="common">Candida lipolytica</name>
    <dbReference type="NCBI Taxonomy" id="4952"/>
    <lineage>
        <taxon>Eukaryota</taxon>
        <taxon>Fungi</taxon>
        <taxon>Dikarya</taxon>
        <taxon>Ascomycota</taxon>
        <taxon>Saccharomycotina</taxon>
        <taxon>Dipodascomycetes</taxon>
        <taxon>Dipodascales</taxon>
        <taxon>Dipodascales incertae sedis</taxon>
        <taxon>Yarrowia</taxon>
    </lineage>
</organism>
<protein>
    <submittedName>
        <fullName evidence="4">ANL1P interacting protein</fullName>
    </submittedName>
</protein>
<evidence type="ECO:0000313" key="6">
    <source>
        <dbReference type="Proteomes" id="UP000256601"/>
    </source>
</evidence>
<feature type="region of interest" description="Disordered" evidence="2">
    <location>
        <begin position="1"/>
        <end position="127"/>
    </location>
</feature>
<evidence type="ECO:0000313" key="3">
    <source>
        <dbReference type="EMBL" id="AOW06928.1"/>
    </source>
</evidence>
<dbReference type="VEuPathDB" id="FungiDB:YALI1_F13452g"/>
<proteinExistence type="predicted"/>
<gene>
    <name evidence="4" type="ORF">B0I71DRAFT_130412</name>
    <name evidence="3" type="ORF">YALI1_F13452g</name>
</gene>
<feature type="compositionally biased region" description="Basic and acidic residues" evidence="2">
    <location>
        <begin position="79"/>
        <end position="104"/>
    </location>
</feature>
<sequence length="391" mass="43771">MKAKKSNSEFSHNTQHSTKQSTATRQLTPSAMNTIDQLFEQDFNDDWKKESSPHGDPSNSPEHGKRALETEPASPAKKVKLEKDSEDQEMARMLERDLAYKSEPDDVNLATPNSLTPGSECDDKDLKKEIKPIEIIEIEDDDEENIHTVSAETKRDIKTEISPEPVKIEEIHSPPDSGSLPEFLASTMDLPQPPCYSYSHIPSVSSSAASSVSPSMPPSTLASATEEPESKQNMDEYLGKIFNLSPEDDFFATGGSDNSVTDSFASVRELKQQLMSQHTLMTTYTSLKDVYQRVCKSLKERNAENRRLANHMKVLVGVIEQNNKKIAEVEDSNNKLLAQTKTLINEKKALQNTIKEMHKSTDGLSKIELLRLTINLRDAEIVRLKHKCGEL</sequence>
<feature type="region of interest" description="Disordered" evidence="2">
    <location>
        <begin position="149"/>
        <end position="176"/>
    </location>
</feature>
<reference evidence="4 6" key="2">
    <citation type="submission" date="2018-07" db="EMBL/GenBank/DDBJ databases">
        <title>Draft Genome Assemblies for Five Robust Yarrowia lipolytica Strains Exhibiting High Lipid Production and Pentose Sugar Utilization and Sugar Alcohol Secretion from Undetoxified Lignocellulosic Biomass Hydrolysates.</title>
        <authorList>
            <consortium name="DOE Joint Genome Institute"/>
            <person name="Walker C."/>
            <person name="Ryu S."/>
            <person name="Na H."/>
            <person name="Zane M."/>
            <person name="LaButti K."/>
            <person name="Lipzen A."/>
            <person name="Haridas S."/>
            <person name="Barry K."/>
            <person name="Grigoriev I.V."/>
            <person name="Quarterman J."/>
            <person name="Slininger P."/>
            <person name="Dien B."/>
            <person name="Trinh C.T."/>
        </authorList>
    </citation>
    <scope>NUCLEOTIDE SEQUENCE [LARGE SCALE GENOMIC DNA]</scope>
    <source>
        <strain evidence="4 6">YB392</strain>
    </source>
</reference>
<accession>A0A1D8NMU5</accession>
<dbReference type="Proteomes" id="UP000182444">
    <property type="component" value="Chromosome 1F"/>
</dbReference>
<feature type="compositionally biased region" description="Polar residues" evidence="2">
    <location>
        <begin position="8"/>
        <end position="36"/>
    </location>
</feature>
<evidence type="ECO:0000313" key="4">
    <source>
        <dbReference type="EMBL" id="RDW26759.1"/>
    </source>
</evidence>
<feature type="coiled-coil region" evidence="1">
    <location>
        <begin position="319"/>
        <end position="353"/>
    </location>
</feature>
<keyword evidence="1" id="KW-0175">Coiled coil</keyword>
<reference evidence="3 5" key="1">
    <citation type="journal article" date="2016" name="PLoS ONE">
        <title>Sequence Assembly of Yarrowia lipolytica Strain W29/CLIB89 Shows Transposable Element Diversity.</title>
        <authorList>
            <person name="Magnan C."/>
            <person name="Yu J."/>
            <person name="Chang I."/>
            <person name="Jahn E."/>
            <person name="Kanomata Y."/>
            <person name="Wu J."/>
            <person name="Zeller M."/>
            <person name="Oakes M."/>
            <person name="Baldi P."/>
            <person name="Sandmeyer S."/>
        </authorList>
    </citation>
    <scope>NUCLEOTIDE SEQUENCE [LARGE SCALE GENOMIC DNA]</scope>
    <source>
        <strain evidence="3">CLIB89</strain>
        <strain evidence="5">CLIB89(W29)</strain>
    </source>
</reference>
<feature type="region of interest" description="Disordered" evidence="2">
    <location>
        <begin position="206"/>
        <end position="231"/>
    </location>
</feature>
<feature type="compositionally biased region" description="Basic and acidic residues" evidence="2">
    <location>
        <begin position="152"/>
        <end position="173"/>
    </location>
</feature>
<evidence type="ECO:0000256" key="1">
    <source>
        <dbReference type="SAM" id="Coils"/>
    </source>
</evidence>
<dbReference type="Proteomes" id="UP000256601">
    <property type="component" value="Unassembled WGS sequence"/>
</dbReference>
<dbReference type="EMBL" id="KZ857332">
    <property type="protein sequence ID" value="RDW26759.1"/>
    <property type="molecule type" value="Genomic_DNA"/>
</dbReference>